<proteinExistence type="predicted"/>
<dbReference type="Pfam" id="PF03564">
    <property type="entry name" value="DUF1759"/>
    <property type="match status" value="1"/>
</dbReference>
<dbReference type="VEuPathDB" id="VectorBase:AARA21_007389"/>
<dbReference type="VEuPathDB" id="VectorBase:AARA21_007668"/>
<keyword evidence="2" id="KW-1185">Reference proteome</keyword>
<protein>
    <submittedName>
        <fullName evidence="1">Uncharacterized protein</fullName>
    </submittedName>
</protein>
<reference evidence="1" key="1">
    <citation type="submission" date="2022-08" db="UniProtKB">
        <authorList>
            <consortium name="EnsemblMetazoa"/>
        </authorList>
    </citation>
    <scope>IDENTIFICATION</scope>
    <source>
        <strain evidence="1">Dongola</strain>
    </source>
</reference>
<evidence type="ECO:0000313" key="2">
    <source>
        <dbReference type="Proteomes" id="UP000075840"/>
    </source>
</evidence>
<dbReference type="CDD" id="cd00303">
    <property type="entry name" value="retropepsin_like"/>
    <property type="match status" value="1"/>
</dbReference>
<dbReference type="AlphaFoldDB" id="A0A182I9E6"/>
<organism evidence="1 2">
    <name type="scientific">Anopheles arabiensis</name>
    <name type="common">Mosquito</name>
    <dbReference type="NCBI Taxonomy" id="7173"/>
    <lineage>
        <taxon>Eukaryota</taxon>
        <taxon>Metazoa</taxon>
        <taxon>Ecdysozoa</taxon>
        <taxon>Arthropoda</taxon>
        <taxon>Hexapoda</taxon>
        <taxon>Insecta</taxon>
        <taxon>Pterygota</taxon>
        <taxon>Neoptera</taxon>
        <taxon>Endopterygota</taxon>
        <taxon>Diptera</taxon>
        <taxon>Nematocera</taxon>
        <taxon>Culicoidea</taxon>
        <taxon>Culicidae</taxon>
        <taxon>Anophelinae</taxon>
        <taxon>Anopheles</taxon>
    </lineage>
</organism>
<dbReference type="InterPro" id="IPR021109">
    <property type="entry name" value="Peptidase_aspartic_dom_sf"/>
</dbReference>
<dbReference type="Gene3D" id="2.40.70.10">
    <property type="entry name" value="Acid Proteases"/>
    <property type="match status" value="1"/>
</dbReference>
<evidence type="ECO:0000313" key="1">
    <source>
        <dbReference type="EnsemblMetazoa" id="AARA010206-PA"/>
    </source>
</evidence>
<dbReference type="Proteomes" id="UP000075840">
    <property type="component" value="Unassembled WGS sequence"/>
</dbReference>
<name>A0A182I9E6_ANOAR</name>
<dbReference type="PANTHER" id="PTHR47331">
    <property type="entry name" value="PHD-TYPE DOMAIN-CONTAINING PROTEIN"/>
    <property type="match status" value="1"/>
</dbReference>
<dbReference type="VEuPathDB" id="VectorBase:AARA010206"/>
<dbReference type="Pfam" id="PF13650">
    <property type="entry name" value="Asp_protease_2"/>
    <property type="match status" value="1"/>
</dbReference>
<accession>A0A182I9E6</accession>
<dbReference type="InterPro" id="IPR005312">
    <property type="entry name" value="DUF1759"/>
</dbReference>
<dbReference type="EnsemblMetazoa" id="AARA010206-RA">
    <property type="protein sequence ID" value="AARA010206-PA"/>
    <property type="gene ID" value="AARA010206"/>
</dbReference>
<dbReference type="PANTHER" id="PTHR47331:SF1">
    <property type="entry name" value="GAG-LIKE PROTEIN"/>
    <property type="match status" value="1"/>
</dbReference>
<dbReference type="EMBL" id="APCN01006628">
    <property type="status" value="NOT_ANNOTATED_CDS"/>
    <property type="molecule type" value="Genomic_DNA"/>
</dbReference>
<sequence length="540" mass="61118">MQWLTFRDTFECLIHDNVDLPPIQKFHYLRAALKGEAAQVIEAITISASSYELAWKTLAERYSNEYLLKKRHLQAMFGITPAKRESATTLHHFATTDRDVNKCPLCNMPHTITKCQRFNAMNPAQRYRKVLDARLCLNCLRDNHRARDCSSQYKCRHCNLAHHTMIHTESTPSTSSTTFPMLAAQDEPSHTTHATDDHTASIQRSYAAAIKQSPSQILLQTALLNVTDAHGILHPVRALLDSASQPNLMSNRLAQRLALKGSTVNITLKGAGLSTRTVRRSVRAQIASRVEHFDLDVDFLIVDKVIADLPAHDVSTRGWNIPSEFVLADPQFDKSAPIDLILGARHYASFFTNVKSHELTPNLPTMLNSVFGWVMIGPTSPQNPASPTDCTAASTIVCMASLEESLERFWKLEELSVNDSYSPDERRCETLYKETTQRDESGRYIVRLPKQTDFTEKLGLSKTTALRRFELLERRLERNPQLKEDYHAFMKEYLELGHMSLMNKDSGDERAYYLPHHPVFKASSTTTKVRVVFDGSAKTS</sequence>
<dbReference type="VEuPathDB" id="VectorBase:AARA21_001562"/>